<dbReference type="SFLD" id="SFLDS00003">
    <property type="entry name" value="Haloacid_Dehalogenase"/>
    <property type="match status" value="1"/>
</dbReference>
<dbReference type="PANTHER" id="PTHR46191">
    <property type="match status" value="1"/>
</dbReference>
<dbReference type="InterPro" id="IPR006439">
    <property type="entry name" value="HAD-SF_hydro_IA"/>
</dbReference>
<dbReference type="NCBIfam" id="TIGR01549">
    <property type="entry name" value="HAD-SF-IA-v1"/>
    <property type="match status" value="1"/>
</dbReference>
<dbReference type="STRING" id="6313.A0A0K0DRV1"/>
<dbReference type="WBParaSite" id="ACAC_0001449001-mRNA-1">
    <property type="protein sequence ID" value="ACAC_0001449001-mRNA-1"/>
    <property type="gene ID" value="ACAC_0001449001"/>
</dbReference>
<protein>
    <submittedName>
        <fullName evidence="2">HAD family hydrolase</fullName>
    </submittedName>
</protein>
<dbReference type="Gene3D" id="3.40.50.1000">
    <property type="entry name" value="HAD superfamily/HAD-like"/>
    <property type="match status" value="1"/>
</dbReference>
<dbReference type="SUPFAM" id="SSF56784">
    <property type="entry name" value="HAD-like"/>
    <property type="match status" value="1"/>
</dbReference>
<evidence type="ECO:0000313" key="1">
    <source>
        <dbReference type="Proteomes" id="UP000035642"/>
    </source>
</evidence>
<dbReference type="PANTHER" id="PTHR46191:SF2">
    <property type="entry name" value="HALOACID DEHALOGENASE-LIKE HYDROLASE DOMAIN-CONTAINING PROTEIN 3"/>
    <property type="match status" value="1"/>
</dbReference>
<sequence length="248" mass="27810">MPGLLRILPHFYTSTDTKVIPVFVKVVSFDATDTVITMDEPFNIVYSRVASDRGVPVDSSLVATSFLKYMKNLSVSHPCFGFGSIGHVEWWKRLVVGCLEEVLFIAQYLFHFYSSGTAWRIVDPEVSTLETFINTLRRKEVGVVIVSNFDGRLRKILQDMNLYSLFDLIVASGEVGVEKPSPSIFEKVTNHYRLSNASELLHIGDSVQNDYLAARNSGANAILFDRSSLNNDVSELDKISSFSQLQIL</sequence>
<evidence type="ECO:0000313" key="2">
    <source>
        <dbReference type="WBParaSite" id="ACAC_0001449001-mRNA-1"/>
    </source>
</evidence>
<reference evidence="2" key="2">
    <citation type="submission" date="2017-02" db="UniProtKB">
        <authorList>
            <consortium name="WormBaseParasite"/>
        </authorList>
    </citation>
    <scope>IDENTIFICATION</scope>
</reference>
<reference evidence="1" key="1">
    <citation type="submission" date="2012-09" db="EMBL/GenBank/DDBJ databases">
        <authorList>
            <person name="Martin A.A."/>
        </authorList>
    </citation>
    <scope>NUCLEOTIDE SEQUENCE</scope>
</reference>
<keyword evidence="1" id="KW-1185">Reference proteome</keyword>
<proteinExistence type="predicted"/>
<dbReference type="GO" id="GO:0005634">
    <property type="term" value="C:nucleus"/>
    <property type="evidence" value="ECO:0007669"/>
    <property type="project" value="TreeGrafter"/>
</dbReference>
<dbReference type="PRINTS" id="PR00413">
    <property type="entry name" value="HADHALOGNASE"/>
</dbReference>
<dbReference type="InterPro" id="IPR044924">
    <property type="entry name" value="HAD-SF_hydro_IA_REG-2-like_cap"/>
</dbReference>
<dbReference type="InterPro" id="IPR036412">
    <property type="entry name" value="HAD-like_sf"/>
</dbReference>
<organism evidence="1 2">
    <name type="scientific">Angiostrongylus cantonensis</name>
    <name type="common">Rat lungworm</name>
    <dbReference type="NCBI Taxonomy" id="6313"/>
    <lineage>
        <taxon>Eukaryota</taxon>
        <taxon>Metazoa</taxon>
        <taxon>Ecdysozoa</taxon>
        <taxon>Nematoda</taxon>
        <taxon>Chromadorea</taxon>
        <taxon>Rhabditida</taxon>
        <taxon>Rhabditina</taxon>
        <taxon>Rhabditomorpha</taxon>
        <taxon>Strongyloidea</taxon>
        <taxon>Metastrongylidae</taxon>
        <taxon>Angiostrongylus</taxon>
    </lineage>
</organism>
<accession>A0A0K0DRV1</accession>
<dbReference type="Pfam" id="PF00702">
    <property type="entry name" value="Hydrolase"/>
    <property type="match status" value="1"/>
</dbReference>
<dbReference type="AlphaFoldDB" id="A0A0K0DRV1"/>
<name>A0A0K0DRV1_ANGCA</name>
<dbReference type="Proteomes" id="UP000035642">
    <property type="component" value="Unassembled WGS sequence"/>
</dbReference>
<dbReference type="Gene3D" id="1.10.150.720">
    <property type="entry name" value="Haloacid dehalogenase-like hydrolase"/>
    <property type="match status" value="1"/>
</dbReference>
<dbReference type="InterPro" id="IPR051828">
    <property type="entry name" value="HAD-like_hydrolase_domain"/>
</dbReference>
<dbReference type="SFLD" id="SFLDG01129">
    <property type="entry name" value="C1.5:_HAD__Beta-PGM__Phosphata"/>
    <property type="match status" value="1"/>
</dbReference>
<dbReference type="InterPro" id="IPR023214">
    <property type="entry name" value="HAD_sf"/>
</dbReference>